<evidence type="ECO:0000256" key="6">
    <source>
        <dbReference type="ARBA" id="ARBA00022692"/>
    </source>
</evidence>
<keyword evidence="4 16" id="KW-0444">Lipid biosynthesis</keyword>
<dbReference type="OrthoDB" id="10260134at2759"/>
<evidence type="ECO:0000256" key="2">
    <source>
        <dbReference type="ARBA" id="ARBA00009295"/>
    </source>
</evidence>
<evidence type="ECO:0000256" key="1">
    <source>
        <dbReference type="ARBA" id="ARBA00004141"/>
    </source>
</evidence>
<dbReference type="Pfam" id="PF00173">
    <property type="entry name" value="Cyt-b5"/>
    <property type="match status" value="1"/>
</dbReference>
<dbReference type="Gene3D" id="3.10.120.10">
    <property type="entry name" value="Cytochrome b5-like heme/steroid binding domain"/>
    <property type="match status" value="1"/>
</dbReference>
<dbReference type="KEGG" id="mrr:Moror_15956"/>
<keyword evidence="6 17" id="KW-0812">Transmembrane</keyword>
<keyword evidence="10 17" id="KW-1133">Transmembrane helix</keyword>
<evidence type="ECO:0000256" key="9">
    <source>
        <dbReference type="ARBA" id="ARBA00022982"/>
    </source>
</evidence>
<dbReference type="AlphaFoldDB" id="V2X0Z2"/>
<evidence type="ECO:0000256" key="8">
    <source>
        <dbReference type="ARBA" id="ARBA00022832"/>
    </source>
</evidence>
<gene>
    <name evidence="19" type="ORF">Moror_15956</name>
</gene>
<feature type="transmembrane region" description="Helical" evidence="17">
    <location>
        <begin position="187"/>
        <end position="204"/>
    </location>
</feature>
<comment type="function">
    <text evidence="16">Stearoyl-CoA desaturase that utilizes O(2) and electrons from reduced cytochrome b5 to introduce the first double bond into saturated fatty acyl-CoA substrates.</text>
</comment>
<keyword evidence="20" id="KW-1185">Reference proteome</keyword>
<evidence type="ECO:0000256" key="13">
    <source>
        <dbReference type="ARBA" id="ARBA00023098"/>
    </source>
</evidence>
<dbReference type="PIRSF" id="PIRSF000345">
    <property type="entry name" value="OLE1"/>
    <property type="match status" value="1"/>
</dbReference>
<keyword evidence="13 16" id="KW-0443">Lipid metabolism</keyword>
<evidence type="ECO:0000256" key="15">
    <source>
        <dbReference type="ARBA" id="ARBA00023160"/>
    </source>
</evidence>
<dbReference type="GO" id="GO:0020037">
    <property type="term" value="F:heme binding"/>
    <property type="evidence" value="ECO:0007669"/>
    <property type="project" value="InterPro"/>
</dbReference>
<evidence type="ECO:0000256" key="5">
    <source>
        <dbReference type="ARBA" id="ARBA00022617"/>
    </source>
</evidence>
<dbReference type="PRINTS" id="PR00075">
    <property type="entry name" value="FACDDSATRASE"/>
</dbReference>
<name>V2X0Z2_MONRO</name>
<evidence type="ECO:0000256" key="10">
    <source>
        <dbReference type="ARBA" id="ARBA00022989"/>
    </source>
</evidence>
<evidence type="ECO:0000313" key="20">
    <source>
        <dbReference type="Proteomes" id="UP000017559"/>
    </source>
</evidence>
<comment type="similarity">
    <text evidence="2 16">Belongs to the fatty acid desaturase type 1 family.</text>
</comment>
<keyword evidence="3 16" id="KW-0813">Transport</keyword>
<dbReference type="HOGENOM" id="CLU_027359_3_1_1"/>
<evidence type="ECO:0000313" key="19">
    <source>
        <dbReference type="EMBL" id="ESK92783.1"/>
    </source>
</evidence>
<dbReference type="PROSITE" id="PS50255">
    <property type="entry name" value="CYTOCHROME_B5_2"/>
    <property type="match status" value="1"/>
</dbReference>
<dbReference type="SMART" id="SM01117">
    <property type="entry name" value="Cyt-b5"/>
    <property type="match status" value="1"/>
</dbReference>
<comment type="subcellular location">
    <subcellularLocation>
        <location evidence="1">Membrane</location>
        <topology evidence="1">Multi-pass membrane protein</topology>
    </subcellularLocation>
</comment>
<comment type="cofactor">
    <cofactor evidence="16">
        <name>Fe(2+)</name>
        <dbReference type="ChEBI" id="CHEBI:29033"/>
    </cofactor>
    <text evidence="16">Expected to bind 2 Fe(2+) ions per subunit.</text>
</comment>
<dbReference type="CDD" id="cd03505">
    <property type="entry name" value="Delta9-FADS-like"/>
    <property type="match status" value="1"/>
</dbReference>
<keyword evidence="14 17" id="KW-0472">Membrane</keyword>
<dbReference type="SUPFAM" id="SSF55856">
    <property type="entry name" value="Cytochrome b5-like heme/steroid binding domain"/>
    <property type="match status" value="1"/>
</dbReference>
<feature type="transmembrane region" description="Helical" evidence="17">
    <location>
        <begin position="104"/>
        <end position="123"/>
    </location>
</feature>
<keyword evidence="8 16" id="KW-0276">Fatty acid metabolism</keyword>
<dbReference type="GO" id="GO:0005506">
    <property type="term" value="F:iron ion binding"/>
    <property type="evidence" value="ECO:0007669"/>
    <property type="project" value="TreeGrafter"/>
</dbReference>
<feature type="domain" description="Cytochrome b5 heme-binding" evidence="18">
    <location>
        <begin position="343"/>
        <end position="414"/>
    </location>
</feature>
<accession>V2X0Z2</accession>
<evidence type="ECO:0000256" key="4">
    <source>
        <dbReference type="ARBA" id="ARBA00022516"/>
    </source>
</evidence>
<dbReference type="InterPro" id="IPR005804">
    <property type="entry name" value="FA_desaturase_dom"/>
</dbReference>
<reference evidence="19 20" key="1">
    <citation type="journal article" date="2014" name="BMC Genomics">
        <title>Genome and secretome analysis of the hemibiotrophic fungal pathogen, Moniliophthora roreri, which causes frosty pod rot disease of cacao: mechanisms of the biotrophic and necrotrophic phases.</title>
        <authorList>
            <person name="Meinhardt L.W."/>
            <person name="Costa G.G.L."/>
            <person name="Thomazella D.P.T."/>
            <person name="Teixeira P.J.P.L."/>
            <person name="Carazzolle M.F."/>
            <person name="Schuster S.C."/>
            <person name="Carlson J.E."/>
            <person name="Guiltinan M.J."/>
            <person name="Mieczkowski P."/>
            <person name="Farmer A."/>
            <person name="Ramaraj T."/>
            <person name="Crozier J."/>
            <person name="Davis R.E."/>
            <person name="Shao J."/>
            <person name="Melnick R.L."/>
            <person name="Pereira G.A.G."/>
            <person name="Bailey B.A."/>
        </authorList>
    </citation>
    <scope>NUCLEOTIDE SEQUENCE [LARGE SCALE GENOMIC DNA]</scope>
    <source>
        <strain evidence="19 20">MCA 2997</strain>
    </source>
</reference>
<dbReference type="InterPro" id="IPR009160">
    <property type="entry name" value="Acyl-CoA_deSatase_haem/ster-bd"/>
</dbReference>
<keyword evidence="9 16" id="KW-0249">Electron transport</keyword>
<evidence type="ECO:0000256" key="14">
    <source>
        <dbReference type="ARBA" id="ARBA00023136"/>
    </source>
</evidence>
<dbReference type="Proteomes" id="UP000017559">
    <property type="component" value="Unassembled WGS sequence"/>
</dbReference>
<dbReference type="FunFam" id="3.10.120.10:FF:000004">
    <property type="entry name" value="Acyl-CoA desaturase"/>
    <property type="match status" value="1"/>
</dbReference>
<proteinExistence type="inferred from homology"/>
<dbReference type="EC" id="1.14.19.1" evidence="16"/>
<keyword evidence="15 16" id="KW-0275">Fatty acid biosynthesis</keyword>
<keyword evidence="12 16" id="KW-0408">Iron</keyword>
<evidence type="ECO:0000256" key="16">
    <source>
        <dbReference type="PIRNR" id="PIRNR000345"/>
    </source>
</evidence>
<dbReference type="GO" id="GO:0005789">
    <property type="term" value="C:endoplasmic reticulum membrane"/>
    <property type="evidence" value="ECO:0007669"/>
    <property type="project" value="TreeGrafter"/>
</dbReference>
<protein>
    <recommendedName>
        <fullName evidence="16">Acyl-CoA desaturase</fullName>
        <ecNumber evidence="16">1.14.19.1</ecNumber>
    </recommendedName>
</protein>
<comment type="caution">
    <text evidence="19">The sequence shown here is derived from an EMBL/GenBank/DDBJ whole genome shotgun (WGS) entry which is preliminary data.</text>
</comment>
<dbReference type="GO" id="GO:0004768">
    <property type="term" value="F:stearoyl-CoA 9-desaturase activity"/>
    <property type="evidence" value="ECO:0007669"/>
    <property type="project" value="UniProtKB-UniRule"/>
</dbReference>
<dbReference type="PANTHER" id="PTHR11351:SF31">
    <property type="entry name" value="DESATURASE 1, ISOFORM A-RELATED"/>
    <property type="match status" value="1"/>
</dbReference>
<dbReference type="InterPro" id="IPR018506">
    <property type="entry name" value="Cyt_B5_heme-BS"/>
</dbReference>
<sequence>MSDKPQLEEPADLHIPDNYVSHILKTTKPLPPVTWSTLWGEIQWISFTLLIGVPIVGAIGACYTPLRWETFIWSVIYYFCTGLGITAGYHRLWSHRAYNASIPLQYALALFGAGAGQGSIKWWSRGHRAHHRYTDTDLDPYNAHQGFWYSHVGWILVKSRRKPGVSDISDLNRNPIVKWQHKNYSPILLFMAFALPTLVAHLGWNDARGGFVYAGLLRLAFVHQSTFCVNSLAHWLGEAPFDDKHTPRDHMITALVTIGEGYHNFHHQFPMDFRNAIKWYQYDPTKWAIWTMSKLGLASHLKVFPDNEVRKGELTMQLKKLRETQDNLTWPTDSNDLPVISWETFQNQSNKRPLILISGFIHDVSDFLEEHPGGRHLLVKYIGKDATTAFFGGVYGHSNAAHNLLAMKRVGILYGGHPHALDDKTVPPGSRLKVARYTEIGLSSSSSAWSSDEA</sequence>
<keyword evidence="5 16" id="KW-0349">Heme</keyword>
<dbReference type="STRING" id="1381753.V2X0Z2"/>
<keyword evidence="11 16" id="KW-0560">Oxidoreductase</keyword>
<evidence type="ECO:0000256" key="7">
    <source>
        <dbReference type="ARBA" id="ARBA00022723"/>
    </source>
</evidence>
<feature type="transmembrane region" description="Helical" evidence="17">
    <location>
        <begin position="42"/>
        <end position="63"/>
    </location>
</feature>
<dbReference type="GO" id="GO:0006636">
    <property type="term" value="P:unsaturated fatty acid biosynthetic process"/>
    <property type="evidence" value="ECO:0007669"/>
    <property type="project" value="UniProtKB-UniRule"/>
</dbReference>
<dbReference type="PROSITE" id="PS00191">
    <property type="entry name" value="CYTOCHROME_B5_1"/>
    <property type="match status" value="1"/>
</dbReference>
<comment type="catalytic activity">
    <reaction evidence="16">
        <text>octadecanoyl-CoA + 2 Fe(II)-[cytochrome b5] + O2 + 2 H(+) = (9Z)-octadecenoyl-CoA + 2 Fe(III)-[cytochrome b5] + 2 H2O</text>
        <dbReference type="Rhea" id="RHEA:19721"/>
        <dbReference type="Rhea" id="RHEA-COMP:10438"/>
        <dbReference type="Rhea" id="RHEA-COMP:10439"/>
        <dbReference type="ChEBI" id="CHEBI:15377"/>
        <dbReference type="ChEBI" id="CHEBI:15378"/>
        <dbReference type="ChEBI" id="CHEBI:15379"/>
        <dbReference type="ChEBI" id="CHEBI:29033"/>
        <dbReference type="ChEBI" id="CHEBI:29034"/>
        <dbReference type="ChEBI" id="CHEBI:57387"/>
        <dbReference type="ChEBI" id="CHEBI:57394"/>
        <dbReference type="EC" id="1.14.19.1"/>
    </reaction>
</comment>
<dbReference type="InterPro" id="IPR036400">
    <property type="entry name" value="Cyt_B5-like_heme/steroid_sf"/>
</dbReference>
<evidence type="ECO:0000256" key="17">
    <source>
        <dbReference type="SAM" id="Phobius"/>
    </source>
</evidence>
<evidence type="ECO:0000256" key="11">
    <source>
        <dbReference type="ARBA" id="ARBA00023002"/>
    </source>
</evidence>
<dbReference type="InterPro" id="IPR015876">
    <property type="entry name" value="Acyl-CoA_DS"/>
</dbReference>
<evidence type="ECO:0000256" key="12">
    <source>
        <dbReference type="ARBA" id="ARBA00023004"/>
    </source>
</evidence>
<dbReference type="Pfam" id="PF00487">
    <property type="entry name" value="FA_desaturase"/>
    <property type="match status" value="1"/>
</dbReference>
<keyword evidence="7 16" id="KW-0479">Metal-binding</keyword>
<feature type="transmembrane region" description="Helical" evidence="17">
    <location>
        <begin position="75"/>
        <end position="92"/>
    </location>
</feature>
<organism evidence="19 20">
    <name type="scientific">Moniliophthora roreri (strain MCA 2997)</name>
    <name type="common">Cocoa frosty pod rot fungus</name>
    <name type="synonym">Crinipellis roreri</name>
    <dbReference type="NCBI Taxonomy" id="1381753"/>
    <lineage>
        <taxon>Eukaryota</taxon>
        <taxon>Fungi</taxon>
        <taxon>Dikarya</taxon>
        <taxon>Basidiomycota</taxon>
        <taxon>Agaricomycotina</taxon>
        <taxon>Agaricomycetes</taxon>
        <taxon>Agaricomycetidae</taxon>
        <taxon>Agaricales</taxon>
        <taxon>Marasmiineae</taxon>
        <taxon>Marasmiaceae</taxon>
        <taxon>Moniliophthora</taxon>
    </lineage>
</organism>
<dbReference type="PANTHER" id="PTHR11351">
    <property type="entry name" value="ACYL-COA DESATURASE"/>
    <property type="match status" value="1"/>
</dbReference>
<evidence type="ECO:0000259" key="18">
    <source>
        <dbReference type="PROSITE" id="PS50255"/>
    </source>
</evidence>
<dbReference type="InterPro" id="IPR001199">
    <property type="entry name" value="Cyt_B5-like_heme/steroid-bd"/>
</dbReference>
<evidence type="ECO:0000256" key="3">
    <source>
        <dbReference type="ARBA" id="ARBA00022448"/>
    </source>
</evidence>
<dbReference type="EMBL" id="AWSO01000255">
    <property type="protein sequence ID" value="ESK92783.1"/>
    <property type="molecule type" value="Genomic_DNA"/>
</dbReference>